<protein>
    <submittedName>
        <fullName evidence="2">Uncharacterized protein</fullName>
    </submittedName>
</protein>
<dbReference type="Proteomes" id="UP001626628">
    <property type="component" value="Chromosome"/>
</dbReference>
<sequence>MRHAAPAAPHPQIHDTQFHVTQSHDIEIHDTTEEVDAPCRDDW</sequence>
<accession>A0ABZ2QPF8</accession>
<evidence type="ECO:0000313" key="3">
    <source>
        <dbReference type="Proteomes" id="UP001626628"/>
    </source>
</evidence>
<evidence type="ECO:0000256" key="1">
    <source>
        <dbReference type="SAM" id="MobiDB-lite"/>
    </source>
</evidence>
<reference evidence="2 3" key="1">
    <citation type="submission" date="2024-03" db="EMBL/GenBank/DDBJ databases">
        <title>The complete genome of Streptomyces sirii sp.nov.</title>
        <authorList>
            <person name="Zakalyukina Y.V."/>
            <person name="Belik A.R."/>
            <person name="Biryukov M.V."/>
            <person name="Baturina O.A."/>
            <person name="Kabilov M.R."/>
        </authorList>
    </citation>
    <scope>NUCLEOTIDE SEQUENCE [LARGE SCALE GENOMIC DNA]</scope>
    <source>
        <strain evidence="2 3">BP-8</strain>
    </source>
</reference>
<proteinExistence type="predicted"/>
<dbReference type="EMBL" id="CP147982">
    <property type="protein sequence ID" value="WXK78156.1"/>
    <property type="molecule type" value="Genomic_DNA"/>
</dbReference>
<dbReference type="RefSeq" id="WP_407287107.1">
    <property type="nucleotide sequence ID" value="NZ_CP147982.1"/>
</dbReference>
<feature type="region of interest" description="Disordered" evidence="1">
    <location>
        <begin position="1"/>
        <end position="43"/>
    </location>
</feature>
<gene>
    <name evidence="2" type="ORF">WAB15_20320</name>
</gene>
<organism evidence="2 3">
    <name type="scientific">Streptomyces sirii</name>
    <dbReference type="NCBI Taxonomy" id="3127701"/>
    <lineage>
        <taxon>Bacteria</taxon>
        <taxon>Bacillati</taxon>
        <taxon>Actinomycetota</taxon>
        <taxon>Actinomycetes</taxon>
        <taxon>Kitasatosporales</taxon>
        <taxon>Streptomycetaceae</taxon>
        <taxon>Streptomyces</taxon>
    </lineage>
</organism>
<name>A0ABZ2QPF8_9ACTN</name>
<feature type="compositionally biased region" description="Basic and acidic residues" evidence="1">
    <location>
        <begin position="12"/>
        <end position="43"/>
    </location>
</feature>
<feature type="compositionally biased region" description="Low complexity" evidence="1">
    <location>
        <begin position="1"/>
        <end position="11"/>
    </location>
</feature>
<keyword evidence="3" id="KW-1185">Reference proteome</keyword>
<evidence type="ECO:0000313" key="2">
    <source>
        <dbReference type="EMBL" id="WXK78156.1"/>
    </source>
</evidence>